<evidence type="ECO:0000313" key="1">
    <source>
        <dbReference type="EMBL" id="MBU9713046.1"/>
    </source>
</evidence>
<dbReference type="Proteomes" id="UP000784880">
    <property type="component" value="Unassembled WGS sequence"/>
</dbReference>
<dbReference type="EMBL" id="JAHQCS010000121">
    <property type="protein sequence ID" value="MBU9713046.1"/>
    <property type="molecule type" value="Genomic_DNA"/>
</dbReference>
<comment type="caution">
    <text evidence="1">The sequence shown here is derived from an EMBL/GenBank/DDBJ whole genome shotgun (WGS) entry which is preliminary data.</text>
</comment>
<proteinExistence type="predicted"/>
<dbReference type="PANTHER" id="PTHR11070">
    <property type="entry name" value="UVRD / RECB / PCRA DNA HELICASE FAMILY MEMBER"/>
    <property type="match status" value="1"/>
</dbReference>
<protein>
    <submittedName>
        <fullName evidence="1">NERD domain-containing protein</fullName>
    </submittedName>
</protein>
<dbReference type="PANTHER" id="PTHR11070:SF2">
    <property type="entry name" value="ATP-DEPENDENT DNA HELICASE SRS2"/>
    <property type="match status" value="1"/>
</dbReference>
<keyword evidence="2" id="KW-1185">Reference proteome</keyword>
<evidence type="ECO:0000313" key="2">
    <source>
        <dbReference type="Proteomes" id="UP000784880"/>
    </source>
</evidence>
<dbReference type="InterPro" id="IPR000212">
    <property type="entry name" value="DNA_helicase_UvrD/REP"/>
</dbReference>
<organism evidence="1 2">
    <name type="scientific">Evansella tamaricis</name>
    <dbReference type="NCBI Taxonomy" id="2069301"/>
    <lineage>
        <taxon>Bacteria</taxon>
        <taxon>Bacillati</taxon>
        <taxon>Bacillota</taxon>
        <taxon>Bacilli</taxon>
        <taxon>Bacillales</taxon>
        <taxon>Bacillaceae</taxon>
        <taxon>Evansella</taxon>
    </lineage>
</organism>
<sequence length="560" mass="65187">MARMVPDCLPETIQNQGERLFYEKARELPDSYTVFYSYKFALDDARQDPYGLREADFVIVHQSYGFAVVEVKEGDVHYFNGVWQEMKNGQYRELSKDPIRQARDAMFSILNRYKNLSNSDYPLHFRYALCFPDTLKRAGFLPEDLNEKSCWSHEELLNLEESFKGLFANIDRSSPYEATKNLITKVLSPSFRVFSNLDDKLTMLRDRSEIILTEEQDRILEETEEDHRKIFFGAAGTGKTFIAMKKALDLASVGKKVFLTCYNKQLVTLLKKHCEHENISITNFHDFLESIKEEHSYVLEMPKSPDLINKYYSETLPNYIYELYSIKSETEKFDAILVDEGQDFKENWFICLDEMVKKDGHFYIFADRHQNLFGNGLDALKDFEMSKHKLTINLRNTQKINEWTQPLIENNRLRYKIVGGLPVEYIPCKDPQTEKRLLEKEINKLVSQGLSPHRITILSPHKKGNSSLKEVDRIGQGPWLIYDLSEGRKDGIAFSTIRAFKGLESDVVLIIGVKKNSKVCTPTDLYVGGTRARFILKIFHQEEWSFKEMTRKIGDVDQCE</sequence>
<reference evidence="1 2" key="1">
    <citation type="submission" date="2021-06" db="EMBL/GenBank/DDBJ databases">
        <title>Bacillus sp. RD4P76, an endophyte from a halophyte.</title>
        <authorList>
            <person name="Sun J.-Q."/>
        </authorList>
    </citation>
    <scope>NUCLEOTIDE SEQUENCE [LARGE SCALE GENOMIC DNA]</scope>
    <source>
        <strain evidence="1 2">CGMCC 1.15917</strain>
    </source>
</reference>
<name>A0ABS6JHE0_9BACI</name>
<accession>A0ABS6JHE0</accession>
<dbReference type="RefSeq" id="WP_217067221.1">
    <property type="nucleotide sequence ID" value="NZ_JAHQCS010000121.1"/>
</dbReference>
<gene>
    <name evidence="1" type="ORF">KS419_15045</name>
</gene>